<proteinExistence type="predicted"/>
<evidence type="ECO:0000313" key="3">
    <source>
        <dbReference type="Proteomes" id="UP000441333"/>
    </source>
</evidence>
<evidence type="ECO:0000313" key="2">
    <source>
        <dbReference type="EMBL" id="KAB1071579.1"/>
    </source>
</evidence>
<evidence type="ECO:0000256" key="1">
    <source>
        <dbReference type="SAM" id="SignalP"/>
    </source>
</evidence>
<sequence length="149" mass="17018">MNNIILTLLLILGFNTTNAQVTQEYRADQMLILTDYVRGVTGNIITYSNEGSTVIIEIPTVKVANMVNSTYKIIEEAITHNEYKEEFTKSMISGLSETYIDVFETCEFDSIKVRFLKLNKTTVDGVPIKLDRTLSKNVVKLEREDKNRK</sequence>
<organism evidence="2 3">
    <name type="scientific">Pseudotamlana haliotis</name>
    <dbReference type="NCBI Taxonomy" id="2614804"/>
    <lineage>
        <taxon>Bacteria</taxon>
        <taxon>Pseudomonadati</taxon>
        <taxon>Bacteroidota</taxon>
        <taxon>Flavobacteriia</taxon>
        <taxon>Flavobacteriales</taxon>
        <taxon>Flavobacteriaceae</taxon>
        <taxon>Pseudotamlana</taxon>
    </lineage>
</organism>
<keyword evidence="3" id="KW-1185">Reference proteome</keyword>
<accession>A0A6N6MN41</accession>
<gene>
    <name evidence="2" type="ORF">F6U93_00475</name>
</gene>
<protein>
    <submittedName>
        <fullName evidence="2">Uncharacterized protein</fullName>
    </submittedName>
</protein>
<feature type="signal peptide" evidence="1">
    <location>
        <begin position="1"/>
        <end position="19"/>
    </location>
</feature>
<dbReference type="AlphaFoldDB" id="A0A6N6MN41"/>
<dbReference type="RefSeq" id="WP_150935775.1">
    <property type="nucleotide sequence ID" value="NZ_WAAT01000003.1"/>
</dbReference>
<reference evidence="2 3" key="1">
    <citation type="submission" date="2019-09" db="EMBL/GenBank/DDBJ databases">
        <authorList>
            <person name="Cao W.R."/>
        </authorList>
    </citation>
    <scope>NUCLEOTIDE SEQUENCE [LARGE SCALE GENOMIC DNA]</scope>
    <source>
        <strain evidence="2 3">B1N29</strain>
    </source>
</reference>
<comment type="caution">
    <text evidence="2">The sequence shown here is derived from an EMBL/GenBank/DDBJ whole genome shotgun (WGS) entry which is preliminary data.</text>
</comment>
<dbReference type="Proteomes" id="UP000441333">
    <property type="component" value="Unassembled WGS sequence"/>
</dbReference>
<feature type="chain" id="PRO_5027099771" evidence="1">
    <location>
        <begin position="20"/>
        <end position="149"/>
    </location>
</feature>
<keyword evidence="1" id="KW-0732">Signal</keyword>
<name>A0A6N6MN41_9FLAO</name>
<dbReference type="EMBL" id="WAAT01000003">
    <property type="protein sequence ID" value="KAB1071579.1"/>
    <property type="molecule type" value="Genomic_DNA"/>
</dbReference>